<keyword evidence="1" id="KW-1133">Transmembrane helix</keyword>
<keyword evidence="4" id="KW-1185">Reference proteome</keyword>
<dbReference type="Proteomes" id="UP001498771">
    <property type="component" value="Unassembled WGS sequence"/>
</dbReference>
<reference evidence="3 4" key="1">
    <citation type="submission" date="2024-03" db="EMBL/GenBank/DDBJ databases">
        <title>Genome-scale model development and genomic sequencing of the oleaginous clade Lipomyces.</title>
        <authorList>
            <consortium name="Lawrence Berkeley National Laboratory"/>
            <person name="Czajka J.J."/>
            <person name="Han Y."/>
            <person name="Kim J."/>
            <person name="Mondo S.J."/>
            <person name="Hofstad B.A."/>
            <person name="Robles A."/>
            <person name="Haridas S."/>
            <person name="Riley R."/>
            <person name="LaButti K."/>
            <person name="Pangilinan J."/>
            <person name="Andreopoulos W."/>
            <person name="Lipzen A."/>
            <person name="Yan J."/>
            <person name="Wang M."/>
            <person name="Ng V."/>
            <person name="Grigoriev I.V."/>
            <person name="Spatafora J.W."/>
            <person name="Magnuson J.K."/>
            <person name="Baker S.E."/>
            <person name="Pomraning K.R."/>
        </authorList>
    </citation>
    <scope>NUCLEOTIDE SEQUENCE [LARGE SCALE GENOMIC DNA]</scope>
    <source>
        <strain evidence="3 4">Phaff 52-87</strain>
    </source>
</reference>
<comment type="caution">
    <text evidence="3">The sequence shown here is derived from an EMBL/GenBank/DDBJ whole genome shotgun (WGS) entry which is preliminary data.</text>
</comment>
<keyword evidence="3" id="KW-0378">Hydrolase</keyword>
<name>A0ABR1FF25_9ASCO</name>
<evidence type="ECO:0000259" key="2">
    <source>
        <dbReference type="SMART" id="SM00128"/>
    </source>
</evidence>
<evidence type="ECO:0000313" key="3">
    <source>
        <dbReference type="EMBL" id="KAK7208463.1"/>
    </source>
</evidence>
<organism evidence="3 4">
    <name type="scientific">Myxozyma melibiosi</name>
    <dbReference type="NCBI Taxonomy" id="54550"/>
    <lineage>
        <taxon>Eukaryota</taxon>
        <taxon>Fungi</taxon>
        <taxon>Dikarya</taxon>
        <taxon>Ascomycota</taxon>
        <taxon>Saccharomycotina</taxon>
        <taxon>Lipomycetes</taxon>
        <taxon>Lipomycetales</taxon>
        <taxon>Lipomycetaceae</taxon>
        <taxon>Myxozyma</taxon>
    </lineage>
</organism>
<evidence type="ECO:0000313" key="4">
    <source>
        <dbReference type="Proteomes" id="UP001498771"/>
    </source>
</evidence>
<dbReference type="PANTHER" id="PTHR11200">
    <property type="entry name" value="INOSITOL 5-PHOSPHATASE"/>
    <property type="match status" value="1"/>
</dbReference>
<dbReference type="RefSeq" id="XP_064771496.1">
    <property type="nucleotide sequence ID" value="XM_064915164.1"/>
</dbReference>
<accession>A0ABR1FF25</accession>
<keyword evidence="1" id="KW-0472">Membrane</keyword>
<dbReference type="GeneID" id="90040676"/>
<sequence length="535" mass="58282">MSSISTLLFTYNCGQTLQPVAPLRSAITAAIAAPTAKAAPSLIFLSLEELAPIHEVFYFEKLHKYLKPFFEAVTTLELAPYKIVSSISSGLTAGVLFIKTAAEGEDQLIASDVRTSAVSFGALSMGLKGAAAIRVTISVVDEEAPASESSKTPLPTAPVSFKSLPPPTPTKFKGVSLTFVAAHLAANEGLKAKRDQNFVDTARKLAFFPPVNPGDEYVVASVVDEQRDRDFLYKDDTHVFFCGDLNYRVQIPAAPVATPAAAKDAPKWTAPESGSFVESWLPHDELTDSLTNKTAFWGFKEAPITFDPTYKYTGSGESRAYTTKRVPSWCDRVLYLDVFEKNKVSIKKYASLPSLTTSDHSPVYALATVPIDAAPGPLPTEFVDLLAEKSIAATTTETTDDFVPEAEEAEEPQESDELVAAKNKRMKTLYAVVSDQVSAQNDHLHSRKAGRIRKAEWYFGLSLYLLFTRAGNVTLVSSIVALIAVYLYLYSLLSAFVEKNKDTSILALIFGADRVRPRRRRGQVVPTSVPTSVPT</sequence>
<proteinExistence type="predicted"/>
<dbReference type="InterPro" id="IPR036691">
    <property type="entry name" value="Endo/exonu/phosph_ase_sf"/>
</dbReference>
<dbReference type="SMART" id="SM00128">
    <property type="entry name" value="IPPc"/>
    <property type="match status" value="1"/>
</dbReference>
<dbReference type="GO" id="GO:0004519">
    <property type="term" value="F:endonuclease activity"/>
    <property type="evidence" value="ECO:0007669"/>
    <property type="project" value="UniProtKB-KW"/>
</dbReference>
<dbReference type="InterPro" id="IPR000300">
    <property type="entry name" value="IPPc"/>
</dbReference>
<evidence type="ECO:0000256" key="1">
    <source>
        <dbReference type="SAM" id="Phobius"/>
    </source>
</evidence>
<dbReference type="Pfam" id="PF22669">
    <property type="entry name" value="Exo_endo_phos2"/>
    <property type="match status" value="1"/>
</dbReference>
<keyword evidence="3" id="KW-0540">Nuclease</keyword>
<keyword evidence="3" id="KW-0255">Endonuclease</keyword>
<dbReference type="Gene3D" id="3.60.10.10">
    <property type="entry name" value="Endonuclease/exonuclease/phosphatase"/>
    <property type="match status" value="1"/>
</dbReference>
<dbReference type="SUPFAM" id="SSF56219">
    <property type="entry name" value="DNase I-like"/>
    <property type="match status" value="1"/>
</dbReference>
<gene>
    <name evidence="3" type="ORF">BZA70DRAFT_51241</name>
</gene>
<feature type="transmembrane region" description="Helical" evidence="1">
    <location>
        <begin position="457"/>
        <end position="489"/>
    </location>
</feature>
<protein>
    <submittedName>
        <fullName evidence="3">Endonuclease/exonuclease/phosphatase</fullName>
    </submittedName>
</protein>
<feature type="domain" description="Inositol polyphosphate-related phosphatase" evidence="2">
    <location>
        <begin position="2"/>
        <end position="375"/>
    </location>
</feature>
<dbReference type="InterPro" id="IPR046985">
    <property type="entry name" value="IP5"/>
</dbReference>
<keyword evidence="1" id="KW-0812">Transmembrane</keyword>
<dbReference type="EMBL" id="JBBJBU010000001">
    <property type="protein sequence ID" value="KAK7208463.1"/>
    <property type="molecule type" value="Genomic_DNA"/>
</dbReference>
<dbReference type="PANTHER" id="PTHR11200:SF286">
    <property type="entry name" value="5-PHOSPHATASE, PUTATIVE (AFU_ORTHOLOGUE AFUA_5G07600)-RELATED"/>
    <property type="match status" value="1"/>
</dbReference>